<dbReference type="Gene3D" id="3.40.50.1820">
    <property type="entry name" value="alpha/beta hydrolase"/>
    <property type="match status" value="1"/>
</dbReference>
<protein>
    <recommendedName>
        <fullName evidence="1">Peptidase S9 prolyl oligopeptidase catalytic domain-containing protein</fullName>
    </recommendedName>
</protein>
<name>A0A265N959_9BACI</name>
<dbReference type="Pfam" id="PF00326">
    <property type="entry name" value="Peptidase_S9"/>
    <property type="match status" value="1"/>
</dbReference>
<dbReference type="EMBL" id="NPMS01000005">
    <property type="protein sequence ID" value="OZU88341.1"/>
    <property type="molecule type" value="Genomic_DNA"/>
</dbReference>
<dbReference type="GO" id="GO:0006508">
    <property type="term" value="P:proteolysis"/>
    <property type="evidence" value="ECO:0007669"/>
    <property type="project" value="InterPro"/>
</dbReference>
<dbReference type="RefSeq" id="WP_094886080.1">
    <property type="nucleotide sequence ID" value="NZ_NPMS01000005.1"/>
</dbReference>
<gene>
    <name evidence="2" type="ORF">CIL03_11865</name>
</gene>
<dbReference type="AlphaFoldDB" id="A0A265N959"/>
<dbReference type="PANTHER" id="PTHR22946">
    <property type="entry name" value="DIENELACTONE HYDROLASE DOMAIN-CONTAINING PROTEIN-RELATED"/>
    <property type="match status" value="1"/>
</dbReference>
<sequence length="345" mass="39124">MYRLHELNEMGIPSLIDETELENNWISKRADILNRWQSMIGEIPDNAPLLTEIHSEIKEDGFIRQHLTYNAADGDEITAYLLIPDGASDKKSAAVIAMHGTAEAGKDSISTNRVKGKQNYAMELAKRGYIVLVPDALTAGERIIENEKSFHTAVFYRENPSWLSITAKNISDHKQGLEFLIGHDLVDEDRIGAIGHSFGGYNAYYLAGMDDRIKAVVSSCGFSTFTGDYRPQQWAERDWYTHFPKLTAMIDEGEIPFEFHEILALAAPAPLFNWSAQCDAIFPHWKSIGSGLQHVSRLYESMGCKDRFISLLGTEEHDFPSYIREMAYRFFDKWLDHEATGVDYL</sequence>
<evidence type="ECO:0000313" key="3">
    <source>
        <dbReference type="Proteomes" id="UP000216498"/>
    </source>
</evidence>
<dbReference type="SUPFAM" id="SSF53474">
    <property type="entry name" value="alpha/beta-Hydrolases"/>
    <property type="match status" value="1"/>
</dbReference>
<evidence type="ECO:0000259" key="1">
    <source>
        <dbReference type="Pfam" id="PF00326"/>
    </source>
</evidence>
<feature type="domain" description="Peptidase S9 prolyl oligopeptidase catalytic" evidence="1">
    <location>
        <begin position="126"/>
        <end position="244"/>
    </location>
</feature>
<dbReference type="Proteomes" id="UP000216498">
    <property type="component" value="Unassembled WGS sequence"/>
</dbReference>
<accession>A0A265N959</accession>
<reference evidence="2 3" key="1">
    <citation type="submission" date="2017-08" db="EMBL/GenBank/DDBJ databases">
        <title>Virgibacillus indicus sp. nov. and Virgibacillus profoundi sp. nov, two moderately halophilic bacteria isolated from marine sediment by using the Microfluidic Streak Plate.</title>
        <authorList>
            <person name="Xu B."/>
            <person name="Hu B."/>
            <person name="Wang J."/>
            <person name="Zhu Y."/>
            <person name="Huang L."/>
            <person name="Du W."/>
            <person name="Huang Y."/>
        </authorList>
    </citation>
    <scope>NUCLEOTIDE SEQUENCE [LARGE SCALE GENOMIC DNA]</scope>
    <source>
        <strain evidence="2 3">IO3-P2-C2</strain>
    </source>
</reference>
<organism evidence="2 3">
    <name type="scientific">Virgibacillus indicus</name>
    <dbReference type="NCBI Taxonomy" id="2024554"/>
    <lineage>
        <taxon>Bacteria</taxon>
        <taxon>Bacillati</taxon>
        <taxon>Bacillota</taxon>
        <taxon>Bacilli</taxon>
        <taxon>Bacillales</taxon>
        <taxon>Bacillaceae</taxon>
        <taxon>Virgibacillus</taxon>
    </lineage>
</organism>
<proteinExistence type="predicted"/>
<dbReference type="GO" id="GO:0008236">
    <property type="term" value="F:serine-type peptidase activity"/>
    <property type="evidence" value="ECO:0007669"/>
    <property type="project" value="InterPro"/>
</dbReference>
<comment type="caution">
    <text evidence="2">The sequence shown here is derived from an EMBL/GenBank/DDBJ whole genome shotgun (WGS) entry which is preliminary data.</text>
</comment>
<dbReference type="InterPro" id="IPR050261">
    <property type="entry name" value="FrsA_esterase"/>
</dbReference>
<dbReference type="InterPro" id="IPR001375">
    <property type="entry name" value="Peptidase_S9_cat"/>
</dbReference>
<keyword evidence="3" id="KW-1185">Reference proteome</keyword>
<evidence type="ECO:0000313" key="2">
    <source>
        <dbReference type="EMBL" id="OZU88341.1"/>
    </source>
</evidence>
<dbReference type="InterPro" id="IPR029058">
    <property type="entry name" value="AB_hydrolase_fold"/>
</dbReference>
<dbReference type="OrthoDB" id="3668964at2"/>